<dbReference type="SUPFAM" id="SSF54373">
    <property type="entry name" value="FAD-linked reductases, C-terminal domain"/>
    <property type="match status" value="1"/>
</dbReference>
<dbReference type="Pfam" id="PF01593">
    <property type="entry name" value="Amino_oxidase"/>
    <property type="match status" value="1"/>
</dbReference>
<accession>A0A8J7RUY4</accession>
<dbReference type="Gene3D" id="3.50.50.60">
    <property type="entry name" value="FAD/NAD(P)-binding domain"/>
    <property type="match status" value="1"/>
</dbReference>
<evidence type="ECO:0000256" key="1">
    <source>
        <dbReference type="ARBA" id="ARBA00001974"/>
    </source>
</evidence>
<evidence type="ECO:0000313" key="9">
    <source>
        <dbReference type="Proteomes" id="UP000673975"/>
    </source>
</evidence>
<keyword evidence="3 6" id="KW-0274">FAD</keyword>
<dbReference type="PANTHER" id="PTHR42923:SF3">
    <property type="entry name" value="PROTOPORPHYRINOGEN OXIDASE"/>
    <property type="match status" value="1"/>
</dbReference>
<dbReference type="GO" id="GO:0006783">
    <property type="term" value="P:heme biosynthetic process"/>
    <property type="evidence" value="ECO:0007669"/>
    <property type="project" value="UniProtKB-UniRule"/>
</dbReference>
<dbReference type="GO" id="GO:0004729">
    <property type="term" value="F:oxygen-dependent protoporphyrinogen oxidase activity"/>
    <property type="evidence" value="ECO:0007669"/>
    <property type="project" value="UniProtKB-UniRule"/>
</dbReference>
<dbReference type="InterPro" id="IPR004572">
    <property type="entry name" value="Protoporphyrinogen_oxidase"/>
</dbReference>
<comment type="subcellular location">
    <subcellularLocation>
        <location evidence="6">Cytoplasm</location>
    </subcellularLocation>
</comment>
<comment type="cofactor">
    <cofactor evidence="1 6">
        <name>FAD</name>
        <dbReference type="ChEBI" id="CHEBI:57692"/>
    </cofactor>
</comment>
<dbReference type="Gene3D" id="3.90.660.20">
    <property type="entry name" value="Protoporphyrinogen oxidase, mitochondrial, domain 2"/>
    <property type="match status" value="1"/>
</dbReference>
<comment type="pathway">
    <text evidence="6">Porphyrin-containing compound metabolism; protoheme biosynthesis.</text>
</comment>
<evidence type="ECO:0000256" key="4">
    <source>
        <dbReference type="ARBA" id="ARBA00023002"/>
    </source>
</evidence>
<dbReference type="InterPro" id="IPR050464">
    <property type="entry name" value="Zeta_carotene_desat/Oxidored"/>
</dbReference>
<comment type="similarity">
    <text evidence="6">Belongs to the protoporphyrinogen/coproporphyrinogen oxidase family. Coproporphyrinogen III oxidase subfamily.</text>
</comment>
<dbReference type="NCBIfam" id="TIGR00562">
    <property type="entry name" value="proto_IX_ox"/>
    <property type="match status" value="1"/>
</dbReference>
<dbReference type="Proteomes" id="UP000673975">
    <property type="component" value="Unassembled WGS sequence"/>
</dbReference>
<feature type="domain" description="Amine oxidase" evidence="7">
    <location>
        <begin position="11"/>
        <end position="475"/>
    </location>
</feature>
<organism evidence="8 9">
    <name type="scientific">Natronogracilivirga saccharolytica</name>
    <dbReference type="NCBI Taxonomy" id="2812953"/>
    <lineage>
        <taxon>Bacteria</taxon>
        <taxon>Pseudomonadati</taxon>
        <taxon>Balneolota</taxon>
        <taxon>Balneolia</taxon>
        <taxon>Balneolales</taxon>
        <taxon>Cyclonatronaceae</taxon>
        <taxon>Natronogracilivirga</taxon>
    </lineage>
</organism>
<dbReference type="EC" id="1.3.3.15" evidence="6"/>
<dbReference type="InterPro" id="IPR036188">
    <property type="entry name" value="FAD/NAD-bd_sf"/>
</dbReference>
<evidence type="ECO:0000256" key="5">
    <source>
        <dbReference type="ARBA" id="ARBA00023133"/>
    </source>
</evidence>
<sequence>MARIGIIGAGISGLTLAFLLQNKGHSVTVFERSVQPGGALRTTRTADGWSAEWGPNTIIESSGRIKSLISMLDLEDRRVYPDDLAKKRYIVRNGRMIAVPGSLAELIRTPLLSRSAKMRILREPFRGRGNSTDETLADFVRRRLGEEFLKWPIDALVGGIYAGNPELLSLRHAFPRLALLEEQHGSLIWGQLRGGIRQPAGSDEIPRNKAAIFSFDDGLQVLPEAITRKLGDAVVTNVWPTEISTPEISTTDIRNPANTSDGRSARWQLSFRENHKKGADLTTRSFDVLIYSGTAYGLNDIKLPDSLSKEIRAVTEIPHPPVTSLTLGFRRDDVAHPLDGFGVLVPGVEGFSVLGTLFTSSLFPDRAPDSGHVTLTTYLGGTRQPEIAGKDEDEQEQLVTGALDRLLGLRGKPRFRHRVHWPKAIPQFQTGHQQFLDRINRAESEHPGFYMSGNYRTGISVGDTINAAFDLADRIHHKHQD</sequence>
<dbReference type="SUPFAM" id="SSF51905">
    <property type="entry name" value="FAD/NAD(P)-binding domain"/>
    <property type="match status" value="1"/>
</dbReference>
<dbReference type="PRINTS" id="PR00419">
    <property type="entry name" value="ADXRDTASE"/>
</dbReference>
<dbReference type="RefSeq" id="WP_210512879.1">
    <property type="nucleotide sequence ID" value="NZ_JAFIDN010000010.1"/>
</dbReference>
<dbReference type="AlphaFoldDB" id="A0A8J7RUY4"/>
<keyword evidence="5 6" id="KW-0350">Heme biosynthesis</keyword>
<keyword evidence="2 6" id="KW-0285">Flavoprotein</keyword>
<evidence type="ECO:0000256" key="2">
    <source>
        <dbReference type="ARBA" id="ARBA00022630"/>
    </source>
</evidence>
<dbReference type="GO" id="GO:0005737">
    <property type="term" value="C:cytoplasm"/>
    <property type="evidence" value="ECO:0007669"/>
    <property type="project" value="UniProtKB-SubCell"/>
</dbReference>
<comment type="catalytic activity">
    <reaction evidence="6">
        <text>coproporphyrinogen III + 3 O2 = coproporphyrin III + 3 H2O2</text>
        <dbReference type="Rhea" id="RHEA:43436"/>
        <dbReference type="ChEBI" id="CHEBI:15379"/>
        <dbReference type="ChEBI" id="CHEBI:16240"/>
        <dbReference type="ChEBI" id="CHEBI:57309"/>
        <dbReference type="ChEBI" id="CHEBI:131725"/>
        <dbReference type="EC" id="1.3.3.15"/>
    </reaction>
</comment>
<reference evidence="8" key="1">
    <citation type="submission" date="2021-02" db="EMBL/GenBank/DDBJ databases">
        <title>Natronogracilivirga saccharolytica gen. nov. sp. nov. a new anaerobic, haloalkiliphilic carbohydrate-fermenting bacterium from soda lake and proposing of Cyclonatronumiaceae fam. nov. in the phylum Balneolaeota.</title>
        <authorList>
            <person name="Zhilina T.N."/>
            <person name="Sorokin D.Y."/>
            <person name="Zavarzina D.G."/>
            <person name="Toshchakov S.V."/>
            <person name="Kublanov I.V."/>
        </authorList>
    </citation>
    <scope>NUCLEOTIDE SEQUENCE</scope>
    <source>
        <strain evidence="8">Z-1702</strain>
    </source>
</reference>
<dbReference type="InterPro" id="IPR002937">
    <property type="entry name" value="Amino_oxidase"/>
</dbReference>
<proteinExistence type="inferred from homology"/>
<comment type="function">
    <text evidence="6">Involved in coproporphyrin-dependent heme b biosynthesis. Catalyzes the oxidation of coproporphyrinogen III to coproporphyrin III.</text>
</comment>
<gene>
    <name evidence="8" type="primary">hemG</name>
    <name evidence="8" type="ORF">NATSA_12155</name>
</gene>
<evidence type="ECO:0000256" key="6">
    <source>
        <dbReference type="RuleBase" id="RU364052"/>
    </source>
</evidence>
<keyword evidence="4 6" id="KW-0560">Oxidoreductase</keyword>
<evidence type="ECO:0000259" key="7">
    <source>
        <dbReference type="Pfam" id="PF01593"/>
    </source>
</evidence>
<dbReference type="UniPathway" id="UPA00252"/>
<evidence type="ECO:0000256" key="3">
    <source>
        <dbReference type="ARBA" id="ARBA00022827"/>
    </source>
</evidence>
<dbReference type="Gene3D" id="1.10.3110.10">
    <property type="entry name" value="protoporphyrinogen ix oxidase, domain 3"/>
    <property type="match status" value="1"/>
</dbReference>
<dbReference type="EMBL" id="JAFIDN010000010">
    <property type="protein sequence ID" value="MBP3193422.1"/>
    <property type="molecule type" value="Genomic_DNA"/>
</dbReference>
<keyword evidence="6" id="KW-0963">Cytoplasm</keyword>
<evidence type="ECO:0000313" key="8">
    <source>
        <dbReference type="EMBL" id="MBP3193422.1"/>
    </source>
</evidence>
<name>A0A8J7RUY4_9BACT</name>
<comment type="caution">
    <text evidence="8">The sequence shown here is derived from an EMBL/GenBank/DDBJ whole genome shotgun (WGS) entry which is preliminary data.</text>
</comment>
<keyword evidence="9" id="KW-1185">Reference proteome</keyword>
<dbReference type="PANTHER" id="PTHR42923">
    <property type="entry name" value="PROTOPORPHYRINOGEN OXIDASE"/>
    <property type="match status" value="1"/>
</dbReference>
<protein>
    <recommendedName>
        <fullName evidence="6">Coproporphyrinogen III oxidase</fullName>
        <ecNumber evidence="6">1.3.3.15</ecNumber>
    </recommendedName>
</protein>